<dbReference type="EMBL" id="JAUTDP010000002">
    <property type="protein sequence ID" value="KAK3402291.1"/>
    <property type="molecule type" value="Genomic_DNA"/>
</dbReference>
<dbReference type="Proteomes" id="UP001281003">
    <property type="component" value="Unassembled WGS sequence"/>
</dbReference>
<keyword evidence="2" id="KW-1185">Reference proteome</keyword>
<dbReference type="AlphaFoldDB" id="A0AAE0UFF2"/>
<accession>A0AAE0UFF2</accession>
<gene>
    <name evidence="1" type="ORF">B0T20DRAFT_404014</name>
</gene>
<reference evidence="1" key="1">
    <citation type="journal article" date="2023" name="Mol. Phylogenet. Evol.">
        <title>Genome-scale phylogeny and comparative genomics of the fungal order Sordariales.</title>
        <authorList>
            <person name="Hensen N."/>
            <person name="Bonometti L."/>
            <person name="Westerberg I."/>
            <person name="Brannstrom I.O."/>
            <person name="Guillou S."/>
            <person name="Cros-Aarteil S."/>
            <person name="Calhoun S."/>
            <person name="Haridas S."/>
            <person name="Kuo A."/>
            <person name="Mondo S."/>
            <person name="Pangilinan J."/>
            <person name="Riley R."/>
            <person name="LaButti K."/>
            <person name="Andreopoulos B."/>
            <person name="Lipzen A."/>
            <person name="Chen C."/>
            <person name="Yan M."/>
            <person name="Daum C."/>
            <person name="Ng V."/>
            <person name="Clum A."/>
            <person name="Steindorff A."/>
            <person name="Ohm R.A."/>
            <person name="Martin F."/>
            <person name="Silar P."/>
            <person name="Natvig D.O."/>
            <person name="Lalanne C."/>
            <person name="Gautier V."/>
            <person name="Ament-Velasquez S.L."/>
            <person name="Kruys A."/>
            <person name="Hutchinson M.I."/>
            <person name="Powell A.J."/>
            <person name="Barry K."/>
            <person name="Miller A.N."/>
            <person name="Grigoriev I.V."/>
            <person name="Debuchy R."/>
            <person name="Gladieux P."/>
            <person name="Hiltunen Thoren M."/>
            <person name="Johannesson H."/>
        </authorList>
    </citation>
    <scope>NUCLEOTIDE SEQUENCE</scope>
    <source>
        <strain evidence="1">FGSC 1904</strain>
    </source>
</reference>
<evidence type="ECO:0000313" key="1">
    <source>
        <dbReference type="EMBL" id="KAK3402291.1"/>
    </source>
</evidence>
<reference evidence="1" key="2">
    <citation type="submission" date="2023-07" db="EMBL/GenBank/DDBJ databases">
        <authorList>
            <consortium name="Lawrence Berkeley National Laboratory"/>
            <person name="Haridas S."/>
            <person name="Hensen N."/>
            <person name="Bonometti L."/>
            <person name="Westerberg I."/>
            <person name="Brannstrom I.O."/>
            <person name="Guillou S."/>
            <person name="Cros-Aarteil S."/>
            <person name="Calhoun S."/>
            <person name="Kuo A."/>
            <person name="Mondo S."/>
            <person name="Pangilinan J."/>
            <person name="Riley R."/>
            <person name="LaButti K."/>
            <person name="Andreopoulos B."/>
            <person name="Lipzen A."/>
            <person name="Chen C."/>
            <person name="Yanf M."/>
            <person name="Daum C."/>
            <person name="Ng V."/>
            <person name="Clum A."/>
            <person name="Steindorff A."/>
            <person name="Ohm R."/>
            <person name="Martin F."/>
            <person name="Silar P."/>
            <person name="Natvig D."/>
            <person name="Lalanne C."/>
            <person name="Gautier V."/>
            <person name="Ament-velasquez S.L."/>
            <person name="Kruys A."/>
            <person name="Hutchinson M.I."/>
            <person name="Powell A.J."/>
            <person name="Barry K."/>
            <person name="Miller A.N."/>
            <person name="Grigoriev I.V."/>
            <person name="Debuchy R."/>
            <person name="Gladieux P."/>
            <person name="Thoren M.H."/>
            <person name="Johannesson H."/>
        </authorList>
    </citation>
    <scope>NUCLEOTIDE SEQUENCE</scope>
    <source>
        <strain evidence="1">FGSC 1904</strain>
    </source>
</reference>
<comment type="caution">
    <text evidence="1">The sequence shown here is derived from an EMBL/GenBank/DDBJ whole genome shotgun (WGS) entry which is preliminary data.</text>
</comment>
<name>A0AAE0UFF2_SORBR</name>
<organism evidence="1 2">
    <name type="scientific">Sordaria brevicollis</name>
    <dbReference type="NCBI Taxonomy" id="83679"/>
    <lineage>
        <taxon>Eukaryota</taxon>
        <taxon>Fungi</taxon>
        <taxon>Dikarya</taxon>
        <taxon>Ascomycota</taxon>
        <taxon>Pezizomycotina</taxon>
        <taxon>Sordariomycetes</taxon>
        <taxon>Sordariomycetidae</taxon>
        <taxon>Sordariales</taxon>
        <taxon>Sordariaceae</taxon>
        <taxon>Sordaria</taxon>
    </lineage>
</organism>
<proteinExistence type="predicted"/>
<protein>
    <submittedName>
        <fullName evidence="1">Uncharacterized protein</fullName>
    </submittedName>
</protein>
<sequence>MRVGRPLDACIPSPRANLPLRFLPRQLGQETYLPRQPRSSNFLIGPPFVKKSWKYHDHLSISLFFLLTSFNNPELPRPRMQNKTTPHLSLKYHPILDNLAITWPRFAVPFIPPSRPSLFLQDIQGSLSGATIPPSSALRRKRKMVCRGGVVQYHQGHTTQP</sequence>
<evidence type="ECO:0000313" key="2">
    <source>
        <dbReference type="Proteomes" id="UP001281003"/>
    </source>
</evidence>